<keyword evidence="7 22" id="KW-0812">Transmembrane</keyword>
<dbReference type="InterPro" id="IPR001789">
    <property type="entry name" value="Sig_transdc_resp-reg_receiver"/>
</dbReference>
<dbReference type="EMBL" id="CP037901">
    <property type="protein sequence ID" value="QBP12887.1"/>
    <property type="molecule type" value="Genomic_DNA"/>
</dbReference>
<dbReference type="SMART" id="SM00388">
    <property type="entry name" value="HisKA"/>
    <property type="match status" value="1"/>
</dbReference>
<evidence type="ECO:0000256" key="19">
    <source>
        <dbReference type="ARBA" id="ARBA00070152"/>
    </source>
</evidence>
<keyword evidence="5 21" id="KW-0597">Phosphoprotein</keyword>
<protein>
    <recommendedName>
        <fullName evidence="18">Sensory/regulatory protein RpfC</fullName>
        <ecNumber evidence="3">2.7.13.3</ecNumber>
    </recommendedName>
    <alternativeName>
        <fullName evidence="19">Virulence sensor protein BvgS</fullName>
    </alternativeName>
</protein>
<dbReference type="OrthoDB" id="9796305at2"/>
<keyword evidence="6" id="KW-0808">Transferase</keyword>
<evidence type="ECO:0000256" key="1">
    <source>
        <dbReference type="ARBA" id="ARBA00000085"/>
    </source>
</evidence>
<dbReference type="Gene3D" id="1.10.287.130">
    <property type="match status" value="1"/>
</dbReference>
<dbReference type="SUPFAM" id="SSF47226">
    <property type="entry name" value="Histidine-containing phosphotransfer domain, HPT domain"/>
    <property type="match status" value="1"/>
</dbReference>
<evidence type="ECO:0000256" key="13">
    <source>
        <dbReference type="ARBA" id="ARBA00023012"/>
    </source>
</evidence>
<keyword evidence="11" id="KW-0067">ATP-binding</keyword>
<evidence type="ECO:0000256" key="11">
    <source>
        <dbReference type="ARBA" id="ARBA00022840"/>
    </source>
</evidence>
<evidence type="ECO:0000256" key="14">
    <source>
        <dbReference type="ARBA" id="ARBA00023026"/>
    </source>
</evidence>
<dbReference type="InterPro" id="IPR036890">
    <property type="entry name" value="HATPase_C_sf"/>
</dbReference>
<dbReference type="CDD" id="cd16922">
    <property type="entry name" value="HATPase_EvgS-ArcB-TorS-like"/>
    <property type="match status" value="1"/>
</dbReference>
<evidence type="ECO:0000256" key="6">
    <source>
        <dbReference type="ARBA" id="ARBA00022679"/>
    </source>
</evidence>
<dbReference type="RefSeq" id="WP_039016758.1">
    <property type="nucleotide sequence ID" value="NZ_CP037901.1"/>
</dbReference>
<dbReference type="AlphaFoldDB" id="A0A482IZR3"/>
<dbReference type="InterPro" id="IPR036097">
    <property type="entry name" value="HisK_dim/P_sf"/>
</dbReference>
<dbReference type="Pfam" id="PF00512">
    <property type="entry name" value="HisKA"/>
    <property type="match status" value="1"/>
</dbReference>
<dbReference type="GO" id="GO:0005886">
    <property type="term" value="C:plasma membrane"/>
    <property type="evidence" value="ECO:0007669"/>
    <property type="project" value="UniProtKB-SubCell"/>
</dbReference>
<dbReference type="FunFam" id="3.30.565.10:FF:000010">
    <property type="entry name" value="Sensor histidine kinase RcsC"/>
    <property type="match status" value="1"/>
</dbReference>
<evidence type="ECO:0000256" key="4">
    <source>
        <dbReference type="ARBA" id="ARBA00022475"/>
    </source>
</evidence>
<comment type="subunit">
    <text evidence="17">At low DSF concentrations, interacts with RpfF.</text>
</comment>
<evidence type="ECO:0000256" key="3">
    <source>
        <dbReference type="ARBA" id="ARBA00012438"/>
    </source>
</evidence>
<dbReference type="InterPro" id="IPR008207">
    <property type="entry name" value="Sig_transdc_His_kin_Hpt_dom"/>
</dbReference>
<evidence type="ECO:0000256" key="7">
    <source>
        <dbReference type="ARBA" id="ARBA00022692"/>
    </source>
</evidence>
<keyword evidence="15 22" id="KW-0472">Membrane</keyword>
<organism evidence="26 27">
    <name type="scientific">Cupriavidus metallidurans</name>
    <dbReference type="NCBI Taxonomy" id="119219"/>
    <lineage>
        <taxon>Bacteria</taxon>
        <taxon>Pseudomonadati</taxon>
        <taxon>Pseudomonadota</taxon>
        <taxon>Betaproteobacteria</taxon>
        <taxon>Burkholderiales</taxon>
        <taxon>Burkholderiaceae</taxon>
        <taxon>Cupriavidus</taxon>
    </lineage>
</organism>
<evidence type="ECO:0000256" key="18">
    <source>
        <dbReference type="ARBA" id="ARBA00068150"/>
    </source>
</evidence>
<evidence type="ECO:0000256" key="15">
    <source>
        <dbReference type="ARBA" id="ARBA00023136"/>
    </source>
</evidence>
<comment type="catalytic activity">
    <reaction evidence="1">
        <text>ATP + protein L-histidine = ADP + protein N-phospho-L-histidine.</text>
        <dbReference type="EC" id="2.7.13.3"/>
    </reaction>
</comment>
<evidence type="ECO:0000256" key="5">
    <source>
        <dbReference type="ARBA" id="ARBA00022553"/>
    </source>
</evidence>
<dbReference type="SUPFAM" id="SSF52172">
    <property type="entry name" value="CheY-like"/>
    <property type="match status" value="1"/>
</dbReference>
<dbReference type="PROSITE" id="PS50110">
    <property type="entry name" value="RESPONSE_REGULATORY"/>
    <property type="match status" value="1"/>
</dbReference>
<keyword evidence="12 22" id="KW-1133">Transmembrane helix</keyword>
<feature type="domain" description="Response regulatory" evidence="24">
    <location>
        <begin position="886"/>
        <end position="1000"/>
    </location>
</feature>
<evidence type="ECO:0000256" key="20">
    <source>
        <dbReference type="PROSITE-ProRule" id="PRU00110"/>
    </source>
</evidence>
<feature type="modified residue" description="4-aspartylphosphate" evidence="21">
    <location>
        <position position="935"/>
    </location>
</feature>
<keyword evidence="13" id="KW-0902">Two-component regulatory system</keyword>
<dbReference type="InterPro" id="IPR011006">
    <property type="entry name" value="CheY-like_superfamily"/>
</dbReference>
<dbReference type="PANTHER" id="PTHR45339:SF1">
    <property type="entry name" value="HYBRID SIGNAL TRANSDUCTION HISTIDINE KINASE J"/>
    <property type="match status" value="1"/>
</dbReference>
<evidence type="ECO:0000256" key="2">
    <source>
        <dbReference type="ARBA" id="ARBA00004651"/>
    </source>
</evidence>
<dbReference type="SUPFAM" id="SSF55874">
    <property type="entry name" value="ATPase domain of HSP90 chaperone/DNA topoisomerase II/histidine kinase"/>
    <property type="match status" value="1"/>
</dbReference>
<dbReference type="SUPFAM" id="SSF47384">
    <property type="entry name" value="Homodimeric domain of signal transducing histidine kinase"/>
    <property type="match status" value="1"/>
</dbReference>
<feature type="domain" description="HPt" evidence="25">
    <location>
        <begin position="1010"/>
        <end position="1106"/>
    </location>
</feature>
<feature type="modified residue" description="Phosphohistidine" evidence="20">
    <location>
        <position position="1049"/>
    </location>
</feature>
<dbReference type="Gene3D" id="1.20.120.160">
    <property type="entry name" value="HPT domain"/>
    <property type="match status" value="1"/>
</dbReference>
<dbReference type="GO" id="GO:0000155">
    <property type="term" value="F:phosphorelay sensor kinase activity"/>
    <property type="evidence" value="ECO:0007669"/>
    <property type="project" value="InterPro"/>
</dbReference>
<sequence length="1106" mass="120934">MRKLIKGEKLAALPLSISQIRNLVYVFVTGLLLLIGLSWFALLKYRMDEAVDWQKVLFQARAEQVEANLNAVRRMTLRAQGTLERLVEVGVGRPVAQAGSRDWIDRLQKRGERPYVALPVSAGREAIPADASIAPLANVLAFMLRVSSVQYQGLQNVWLVDLNADRFYVTPSNLQQARETLRNDAAFQTFVDESIARLRSRKLLEQLQAAPGRVVMLEPGYDWVSRTPVVTVATLIRVDGEPCAVLAMDFPLSAIFPEEDDFEEGFFVQTAEGAILRPDSMSRDPLPPAVSQALVKRAHAATNSPTFVGSGLLPSVMVLDGPVDRSGWRAVEVVETGMLWERLRRNTLWLFALTGLTCTLMLAWVRLVDRRIMRPTQMQSLRLQESEVLGRTIIESTGVGLVILDSTNAAVLMENDVSDRITAHAKPGELARFHYAAGNALADGERGNTDGRHGKFNFELAHTDETVSHLTVRVVESTYQGKPAKLCAMDDVTAARQSEATLLQAIHDADAANRAKSAFLATMSHEIRTPLNGMLGSIELLEVSALDAVQRDQLEVMQQSAQSLIQIINDVLDFSKIEAGQMALQARPCQIDGLVEDVCRRFAPDAERRSLQLLCVIDPALHGPILLDPLKTEQVLGNLVSNAIKFTEQGKVVVEATTMTEGGRDWLKLRVIDTGIGIAIEDQQRLFAPFVQAEQSDSRRFGGTGLGLSICNRLVELMNGSIRLVSEPGLGSCFDVRIPMEPVTVAQPADVVQTGLLNDLYIASGLSGLTVGLCSPSRETYHGIEHLLQHYGAVVVRFDSSQPPATPVDVVVCEHVDIDACPDADVVIESNASLLPDTSQTPIRASRYAWRGLVQAILTAAGLELPRPVQRRADSALGQLALKSLRILLVEDHRVNQVVMRRLLEWLGQRVDVAGNGREALALTASQSYDLILTDLQMPSMDGYELARTMRERGITVPIVAVTASVGPDLQSACQKAGINRSLTKPVRLAALRELIESMDASPPLPDTEPSLIPKEAMLSLSEYLGEDLAELSEAAAAGDVVRLMRKLHALAGALATLGHASESQACRWLERTIEESGLAGMEEQWIALRTALETLIAQYAGVEFG</sequence>
<dbReference type="InterPro" id="IPR003661">
    <property type="entry name" value="HisK_dim/P_dom"/>
</dbReference>
<feature type="domain" description="Histidine kinase" evidence="23">
    <location>
        <begin position="522"/>
        <end position="742"/>
    </location>
</feature>
<dbReference type="GO" id="GO:0005524">
    <property type="term" value="F:ATP binding"/>
    <property type="evidence" value="ECO:0007669"/>
    <property type="project" value="UniProtKB-KW"/>
</dbReference>
<dbReference type="Pfam" id="PF01627">
    <property type="entry name" value="Hpt"/>
    <property type="match status" value="1"/>
</dbReference>
<evidence type="ECO:0000313" key="27">
    <source>
        <dbReference type="Proteomes" id="UP000253772"/>
    </source>
</evidence>
<evidence type="ECO:0000259" key="25">
    <source>
        <dbReference type="PROSITE" id="PS50894"/>
    </source>
</evidence>
<dbReference type="PRINTS" id="PR00344">
    <property type="entry name" value="BCTRLSENSOR"/>
</dbReference>
<evidence type="ECO:0000256" key="21">
    <source>
        <dbReference type="PROSITE-ProRule" id="PRU00169"/>
    </source>
</evidence>
<dbReference type="CDD" id="cd17546">
    <property type="entry name" value="REC_hyHK_CKI1_RcsC-like"/>
    <property type="match status" value="1"/>
</dbReference>
<evidence type="ECO:0000256" key="10">
    <source>
        <dbReference type="ARBA" id="ARBA00022777"/>
    </source>
</evidence>
<evidence type="ECO:0000256" key="22">
    <source>
        <dbReference type="SAM" id="Phobius"/>
    </source>
</evidence>
<dbReference type="Proteomes" id="UP000253772">
    <property type="component" value="Chromosome c2"/>
</dbReference>
<feature type="transmembrane region" description="Helical" evidence="22">
    <location>
        <begin position="23"/>
        <end position="43"/>
    </location>
</feature>
<dbReference type="InterPro" id="IPR003594">
    <property type="entry name" value="HATPase_dom"/>
</dbReference>
<keyword evidence="9" id="KW-0547">Nucleotide-binding</keyword>
<dbReference type="InterPro" id="IPR036641">
    <property type="entry name" value="HPT_dom_sf"/>
</dbReference>
<dbReference type="Pfam" id="PF02518">
    <property type="entry name" value="HATPase_c"/>
    <property type="match status" value="1"/>
</dbReference>
<dbReference type="FunFam" id="1.10.287.130:FF:000002">
    <property type="entry name" value="Two-component osmosensing histidine kinase"/>
    <property type="match status" value="1"/>
</dbReference>
<dbReference type="Gene3D" id="3.40.50.2300">
    <property type="match status" value="1"/>
</dbReference>
<accession>A0A482IZR3</accession>
<evidence type="ECO:0000259" key="24">
    <source>
        <dbReference type="PROSITE" id="PS50110"/>
    </source>
</evidence>
<evidence type="ECO:0000313" key="26">
    <source>
        <dbReference type="EMBL" id="QBP12887.1"/>
    </source>
</evidence>
<dbReference type="SMART" id="SM00387">
    <property type="entry name" value="HATPase_c"/>
    <property type="match status" value="1"/>
</dbReference>
<dbReference type="PROSITE" id="PS50109">
    <property type="entry name" value="HIS_KIN"/>
    <property type="match status" value="1"/>
</dbReference>
<dbReference type="PROSITE" id="PS50894">
    <property type="entry name" value="HPT"/>
    <property type="match status" value="1"/>
</dbReference>
<dbReference type="Pfam" id="PF00072">
    <property type="entry name" value="Response_reg"/>
    <property type="match status" value="1"/>
</dbReference>
<keyword evidence="14" id="KW-0843">Virulence</keyword>
<evidence type="ECO:0000256" key="12">
    <source>
        <dbReference type="ARBA" id="ARBA00022989"/>
    </source>
</evidence>
<dbReference type="InterPro" id="IPR005467">
    <property type="entry name" value="His_kinase_dom"/>
</dbReference>
<keyword evidence="8" id="KW-0732">Signal</keyword>
<comment type="subcellular location">
    <subcellularLocation>
        <location evidence="2">Cell membrane</location>
        <topology evidence="2">Multi-pass membrane protein</topology>
    </subcellularLocation>
</comment>
<dbReference type="Gene3D" id="3.30.565.10">
    <property type="entry name" value="Histidine kinase-like ATPase, C-terminal domain"/>
    <property type="match status" value="1"/>
</dbReference>
<dbReference type="SMART" id="SM00448">
    <property type="entry name" value="REC"/>
    <property type="match status" value="1"/>
</dbReference>
<gene>
    <name evidence="26" type="ORF">DDF84_024810</name>
</gene>
<dbReference type="PANTHER" id="PTHR45339">
    <property type="entry name" value="HYBRID SIGNAL TRANSDUCTION HISTIDINE KINASE J"/>
    <property type="match status" value="1"/>
</dbReference>
<proteinExistence type="predicted"/>
<evidence type="ECO:0000256" key="8">
    <source>
        <dbReference type="ARBA" id="ARBA00022729"/>
    </source>
</evidence>
<comment type="function">
    <text evidence="16">Member of the two-component regulatory system BvgS/BvgA. Phosphorylates BvgA via a four-step phosphorelay in response to environmental signals.</text>
</comment>
<keyword evidence="10" id="KW-0418">Kinase</keyword>
<evidence type="ECO:0000259" key="23">
    <source>
        <dbReference type="PROSITE" id="PS50109"/>
    </source>
</evidence>
<name>A0A482IZR3_9BURK</name>
<evidence type="ECO:0000256" key="9">
    <source>
        <dbReference type="ARBA" id="ARBA00022741"/>
    </source>
</evidence>
<evidence type="ECO:0000256" key="17">
    <source>
        <dbReference type="ARBA" id="ARBA00064003"/>
    </source>
</evidence>
<keyword evidence="4" id="KW-1003">Cell membrane</keyword>
<reference evidence="26 27" key="1">
    <citation type="submission" date="2019-03" db="EMBL/GenBank/DDBJ databases">
        <title>Comparative insights into the high quality Complete genome sequence of highly metal resistant Cupriavidus metallidurans strain BS1 isolated from a gold-copper mine.</title>
        <authorList>
            <person name="Mazhar H.S."/>
            <person name="Rensing C."/>
        </authorList>
    </citation>
    <scope>NUCLEOTIDE SEQUENCE [LARGE SCALE GENOMIC DNA]</scope>
    <source>
        <strain evidence="26 27">BS1</strain>
    </source>
</reference>
<dbReference type="CDD" id="cd00082">
    <property type="entry name" value="HisKA"/>
    <property type="match status" value="1"/>
</dbReference>
<feature type="transmembrane region" description="Helical" evidence="22">
    <location>
        <begin position="348"/>
        <end position="367"/>
    </location>
</feature>
<dbReference type="InterPro" id="IPR004358">
    <property type="entry name" value="Sig_transdc_His_kin-like_C"/>
</dbReference>
<dbReference type="EC" id="2.7.13.3" evidence="3"/>
<evidence type="ECO:0000256" key="16">
    <source>
        <dbReference type="ARBA" id="ARBA00058004"/>
    </source>
</evidence>